<gene>
    <name evidence="1" type="ORF">DFA_02074</name>
</gene>
<reference evidence="2" key="1">
    <citation type="journal article" date="2011" name="Genome Res.">
        <title>Phylogeny-wide analysis of social amoeba genomes highlights ancient origins for complex intercellular communication.</title>
        <authorList>
            <person name="Heidel A.J."/>
            <person name="Lawal H.M."/>
            <person name="Felder M."/>
            <person name="Schilde C."/>
            <person name="Helps N.R."/>
            <person name="Tunggal B."/>
            <person name="Rivero F."/>
            <person name="John U."/>
            <person name="Schleicher M."/>
            <person name="Eichinger L."/>
            <person name="Platzer M."/>
            <person name="Noegel A.A."/>
            <person name="Schaap P."/>
            <person name="Gloeckner G."/>
        </authorList>
    </citation>
    <scope>NUCLEOTIDE SEQUENCE [LARGE SCALE GENOMIC DNA]</scope>
    <source>
        <strain evidence="2">SH3</strain>
    </source>
</reference>
<dbReference type="OrthoDB" id="550575at2759"/>
<keyword evidence="2" id="KW-1185">Reference proteome</keyword>
<evidence type="ECO:0000313" key="1">
    <source>
        <dbReference type="EMBL" id="EGG19287.1"/>
    </source>
</evidence>
<dbReference type="GeneID" id="14871311"/>
<dbReference type="Proteomes" id="UP000007797">
    <property type="component" value="Unassembled WGS sequence"/>
</dbReference>
<sequence>MNMLILNDKQKDYINKISAFILLNIINHVTENVDLVCLLLTCKRLFNFSTVNKYHQLSFKPFEFKGPLLSDKCQEPIKFFTIPFLHLGSFSRMYTNAFSDTMILSNKENIKDKEKIAQIQIIKVSPKIDEKSKKLPETIEKIEFHCTNNVDFKIDPSHLGIDKLTSLKILKSYCIEEKMGTIYCSLPTSLTHLSLHLERIPSPTYFKPLINLVHLFLLILGWPNQPDEMYLEIENLVNLKILKIGMIDSVDSSKIHLSPNLLEYTQHSGAIPNRTTEYFPPTLTILDSFFDENDFTNLSLGTRLPHLTSLSIHTDSVLPMDFIPARLKTLRIFSKYGKVIKGRIPDSVEPLYSNTPISLPRNLEEFSFVSDCNQNISPSVEFIYPPTLISIEFGRISNQEIPSVNEFKYIPSKFTTFNKANVYSIVDGEGFILPLSITKITVKIEFDPLNSEFFIFRLDHLINQTNIDQLVIDITRTNFQVDIRRLDPENNNIGCCITEVIGGWPSMKLSNLSSVTSLDVFRPINIGPLSEKFFPINLKELTFYFWTEKYYKPWILYSTTIES</sequence>
<dbReference type="EMBL" id="GL883015">
    <property type="protein sequence ID" value="EGG19287.1"/>
    <property type="molecule type" value="Genomic_DNA"/>
</dbReference>
<evidence type="ECO:0000313" key="2">
    <source>
        <dbReference type="Proteomes" id="UP000007797"/>
    </source>
</evidence>
<protein>
    <recommendedName>
        <fullName evidence="3">FNIP repeat-containing protein</fullName>
    </recommendedName>
</protein>
<evidence type="ECO:0008006" key="3">
    <source>
        <dbReference type="Google" id="ProtNLM"/>
    </source>
</evidence>
<proteinExistence type="predicted"/>
<dbReference type="AlphaFoldDB" id="F4PYM1"/>
<dbReference type="RefSeq" id="XP_004357558.1">
    <property type="nucleotide sequence ID" value="XM_004357501.1"/>
</dbReference>
<dbReference type="KEGG" id="dfa:DFA_02074"/>
<accession>F4PYM1</accession>
<organism evidence="1 2">
    <name type="scientific">Cavenderia fasciculata</name>
    <name type="common">Slime mold</name>
    <name type="synonym">Dictyostelium fasciculatum</name>
    <dbReference type="NCBI Taxonomy" id="261658"/>
    <lineage>
        <taxon>Eukaryota</taxon>
        <taxon>Amoebozoa</taxon>
        <taxon>Evosea</taxon>
        <taxon>Eumycetozoa</taxon>
        <taxon>Dictyostelia</taxon>
        <taxon>Acytosteliales</taxon>
        <taxon>Cavenderiaceae</taxon>
        <taxon>Cavenderia</taxon>
    </lineage>
</organism>
<name>F4PYM1_CACFS</name>